<dbReference type="AlphaFoldDB" id="A0A1B1BKI3"/>
<evidence type="ECO:0008006" key="4">
    <source>
        <dbReference type="Google" id="ProtNLM"/>
    </source>
</evidence>
<dbReference type="KEGG" id="cart:PA27867_1950"/>
<dbReference type="OrthoDB" id="5057864at2"/>
<organism evidence="2 3">
    <name type="scientific">Cryobacterium arcticum</name>
    <dbReference type="NCBI Taxonomy" id="670052"/>
    <lineage>
        <taxon>Bacteria</taxon>
        <taxon>Bacillati</taxon>
        <taxon>Actinomycetota</taxon>
        <taxon>Actinomycetes</taxon>
        <taxon>Micrococcales</taxon>
        <taxon>Microbacteriaceae</taxon>
        <taxon>Cryobacterium</taxon>
    </lineage>
</organism>
<gene>
    <name evidence="2" type="ORF">PA27867_1950</name>
</gene>
<feature type="transmembrane region" description="Helical" evidence="1">
    <location>
        <begin position="24"/>
        <end position="45"/>
    </location>
</feature>
<dbReference type="Proteomes" id="UP000092582">
    <property type="component" value="Chromosome 1"/>
</dbReference>
<dbReference type="RefSeq" id="WP_066595884.1">
    <property type="nucleotide sequence ID" value="NZ_CP016282.1"/>
</dbReference>
<name>A0A1B1BKI3_9MICO</name>
<sequence length="478" mass="50165">MSTETPFTAGPEDPGGARRFRRTLGILLTGLIVLCLALVAVNLLGGPRLTGSDVDTTAVVSAAGQRLVLSTNQQLAEVSADQVQIRPASPVDVQTSNDSVVVVFPQPLAYDTEYTVRVNDVSGAFGDRSSDLAVTFRTGEAPLFVLSRAPATPGESTKAPDRILRTAVGSPESTDAFTAPYIQSFVPVGDELVVVTLADDLSSRLSLVSADGQAAELTLPGTGIVQDLQASPSSSTVGFRFSSAPGAAGTVYDNTLFLLDLTRGTVDTVTGLDKKPIQAIAWGFMPARSELVAQLFDTTLLLVDPRADTAPIPIGQFPNLNAFAPDGVRIAVSDQGSQYILDLSTGSEAAIVPQDVAGTTPYTAELRFLTGGEGYVQRVAEFDQATGRVRQYLTLVTGDPDAPTSRVVYEPVLPNETILGFVISPNDQYLAIQTVPNSQTQVSDDYPVGAQATTATTIIVDLATGAISRSIVGIDATW</sequence>
<dbReference type="EMBL" id="CP016282">
    <property type="protein sequence ID" value="ANP72903.1"/>
    <property type="molecule type" value="Genomic_DNA"/>
</dbReference>
<protein>
    <recommendedName>
        <fullName evidence="4">SbsA Ig-like domain-containing protein</fullName>
    </recommendedName>
</protein>
<dbReference type="Gene3D" id="2.130.10.120">
    <property type="entry name" value="Prolyl oligopeptidase, N-terminal domain"/>
    <property type="match status" value="1"/>
</dbReference>
<keyword evidence="3" id="KW-1185">Reference proteome</keyword>
<accession>A0A1B1BKI3</accession>
<dbReference type="PATRIC" id="fig|670052.7.peg.2009"/>
<evidence type="ECO:0000256" key="1">
    <source>
        <dbReference type="SAM" id="Phobius"/>
    </source>
</evidence>
<proteinExistence type="predicted"/>
<keyword evidence="1" id="KW-1133">Transmembrane helix</keyword>
<reference evidence="2 3" key="1">
    <citation type="submission" date="2016-06" db="EMBL/GenBank/DDBJ databases">
        <title>Genome sequencing of Cryobacterium arcticum PAMC 27867.</title>
        <authorList>
            <person name="Lee J."/>
            <person name="Kim O.-S."/>
        </authorList>
    </citation>
    <scope>NUCLEOTIDE SEQUENCE [LARGE SCALE GENOMIC DNA]</scope>
    <source>
        <strain evidence="2 3">PAMC 27867</strain>
    </source>
</reference>
<keyword evidence="1" id="KW-0812">Transmembrane</keyword>
<dbReference type="SUPFAM" id="SSF82171">
    <property type="entry name" value="DPP6 N-terminal domain-like"/>
    <property type="match status" value="1"/>
</dbReference>
<keyword evidence="1" id="KW-0472">Membrane</keyword>
<evidence type="ECO:0000313" key="2">
    <source>
        <dbReference type="EMBL" id="ANP72903.1"/>
    </source>
</evidence>
<evidence type="ECO:0000313" key="3">
    <source>
        <dbReference type="Proteomes" id="UP000092582"/>
    </source>
</evidence>
<dbReference type="STRING" id="670052.PA27867_1950"/>